<evidence type="ECO:0000259" key="2">
    <source>
        <dbReference type="PROSITE" id="PS51819"/>
    </source>
</evidence>
<dbReference type="Pfam" id="PF00903">
    <property type="entry name" value="Glyoxalase"/>
    <property type="match status" value="1"/>
</dbReference>
<dbReference type="PROSITE" id="PS00934">
    <property type="entry name" value="GLYOXALASE_I_1"/>
    <property type="match status" value="1"/>
</dbReference>
<gene>
    <name evidence="3" type="ORF">AWC19_09715</name>
</gene>
<dbReference type="SUPFAM" id="SSF54593">
    <property type="entry name" value="Glyoxalase/Bleomycin resistance protein/Dihydroxybiphenyl dioxygenase"/>
    <property type="match status" value="1"/>
</dbReference>
<keyword evidence="4" id="KW-1185">Reference proteome</keyword>
<dbReference type="GO" id="GO:0004462">
    <property type="term" value="F:lactoylglutathione lyase activity"/>
    <property type="evidence" value="ECO:0007669"/>
    <property type="project" value="InterPro"/>
</dbReference>
<dbReference type="InterPro" id="IPR018146">
    <property type="entry name" value="Glyoxalase_1_CS"/>
</dbReference>
<dbReference type="InterPro" id="IPR029068">
    <property type="entry name" value="Glyas_Bleomycin-R_OHBP_Dase"/>
</dbReference>
<dbReference type="RefSeq" id="WP_085078694.1">
    <property type="nucleotide sequence ID" value="NZ_LQPJ01000102.1"/>
</dbReference>
<accession>A0A1X1ZM49</accession>
<dbReference type="InterPro" id="IPR037523">
    <property type="entry name" value="VOC_core"/>
</dbReference>
<evidence type="ECO:0000313" key="4">
    <source>
        <dbReference type="Proteomes" id="UP000193529"/>
    </source>
</evidence>
<sequence>MPQIAELGHVGLFVNDLERSKKFYTELLGLQVTDEDANMKMVFLSSRPDHEHHELLLCGGRDAPPGAKVVQQVSFRCPTLEDVLEYYKRFVAAEVPIQMTITHGNAIGVYFEDPDGNTAEVYWPTGIPAVQPFGQLLDLTETPDELMRQVREYVKAADGKSSLADI</sequence>
<reference evidence="3 4" key="1">
    <citation type="submission" date="2016-01" db="EMBL/GenBank/DDBJ databases">
        <title>The new phylogeny of the genus Mycobacterium.</title>
        <authorList>
            <person name="Tarcisio F."/>
            <person name="Conor M."/>
            <person name="Antonella G."/>
            <person name="Elisabetta G."/>
            <person name="Giulia F.S."/>
            <person name="Sara T."/>
            <person name="Anna F."/>
            <person name="Clotilde B."/>
            <person name="Roberto B."/>
            <person name="Veronica D.S."/>
            <person name="Fabio R."/>
            <person name="Monica P."/>
            <person name="Olivier J."/>
            <person name="Enrico T."/>
            <person name="Nicola S."/>
        </authorList>
    </citation>
    <scope>NUCLEOTIDE SEQUENCE [LARGE SCALE GENOMIC DNA]</scope>
    <source>
        <strain evidence="3 4">DSM 44572</strain>
    </source>
</reference>
<feature type="domain" description="VOC" evidence="2">
    <location>
        <begin position="6"/>
        <end position="124"/>
    </location>
</feature>
<evidence type="ECO:0000313" key="3">
    <source>
        <dbReference type="EMBL" id="ORW24375.1"/>
    </source>
</evidence>
<dbReference type="InterPro" id="IPR004360">
    <property type="entry name" value="Glyas_Fos-R_dOase_dom"/>
</dbReference>
<dbReference type="Gene3D" id="3.10.180.10">
    <property type="entry name" value="2,3-Dihydroxybiphenyl 1,2-Dioxygenase, domain 1"/>
    <property type="match status" value="1"/>
</dbReference>
<keyword evidence="1" id="KW-0479">Metal-binding</keyword>
<protein>
    <recommendedName>
        <fullName evidence="2">VOC domain-containing protein</fullName>
    </recommendedName>
</protein>
<dbReference type="PROSITE" id="PS51819">
    <property type="entry name" value="VOC"/>
    <property type="match status" value="1"/>
</dbReference>
<dbReference type="EMBL" id="LQPJ01000102">
    <property type="protein sequence ID" value="ORW24375.1"/>
    <property type="molecule type" value="Genomic_DNA"/>
</dbReference>
<evidence type="ECO:0000256" key="1">
    <source>
        <dbReference type="ARBA" id="ARBA00022723"/>
    </source>
</evidence>
<organism evidence="3 4">
    <name type="scientific">Mycobacterium palustre</name>
    <dbReference type="NCBI Taxonomy" id="153971"/>
    <lineage>
        <taxon>Bacteria</taxon>
        <taxon>Bacillati</taxon>
        <taxon>Actinomycetota</taxon>
        <taxon>Actinomycetes</taxon>
        <taxon>Mycobacteriales</taxon>
        <taxon>Mycobacteriaceae</taxon>
        <taxon>Mycobacterium</taxon>
        <taxon>Mycobacterium simiae complex</taxon>
    </lineage>
</organism>
<dbReference type="STRING" id="153971.AWC19_09715"/>
<dbReference type="InterPro" id="IPR050383">
    <property type="entry name" value="GlyoxalaseI/FosfomycinResist"/>
</dbReference>
<name>A0A1X1ZM49_9MYCO</name>
<dbReference type="PANTHER" id="PTHR21366">
    <property type="entry name" value="GLYOXALASE FAMILY PROTEIN"/>
    <property type="match status" value="1"/>
</dbReference>
<dbReference type="AlphaFoldDB" id="A0A1X1ZM49"/>
<proteinExistence type="predicted"/>
<comment type="caution">
    <text evidence="3">The sequence shown here is derived from an EMBL/GenBank/DDBJ whole genome shotgun (WGS) entry which is preliminary data.</text>
</comment>
<dbReference type="Proteomes" id="UP000193529">
    <property type="component" value="Unassembled WGS sequence"/>
</dbReference>
<dbReference type="OrthoDB" id="9804907at2"/>
<dbReference type="GO" id="GO:0046872">
    <property type="term" value="F:metal ion binding"/>
    <property type="evidence" value="ECO:0007669"/>
    <property type="project" value="UniProtKB-KW"/>
</dbReference>